<protein>
    <submittedName>
        <fullName evidence="1">Uncharacterized protein</fullName>
    </submittedName>
</protein>
<dbReference type="STRING" id="1798409.A3I24_04450"/>
<reference evidence="1 2" key="1">
    <citation type="journal article" date="2016" name="Nat. Commun.">
        <title>Thousands of microbial genomes shed light on interconnected biogeochemical processes in an aquifer system.</title>
        <authorList>
            <person name="Anantharaman K."/>
            <person name="Brown C.T."/>
            <person name="Hug L.A."/>
            <person name="Sharon I."/>
            <person name="Castelle C.J."/>
            <person name="Probst A.J."/>
            <person name="Thomas B.C."/>
            <person name="Singh A."/>
            <person name="Wilkins M.J."/>
            <person name="Karaoz U."/>
            <person name="Brodie E.L."/>
            <person name="Williams K.H."/>
            <person name="Hubbard S.S."/>
            <person name="Banfield J.F."/>
        </authorList>
    </citation>
    <scope>NUCLEOTIDE SEQUENCE [LARGE SCALE GENOMIC DNA]</scope>
</reference>
<dbReference type="Proteomes" id="UP000177690">
    <property type="component" value="Unassembled WGS sequence"/>
</dbReference>
<dbReference type="AlphaFoldDB" id="A0A1G1ZQC6"/>
<evidence type="ECO:0000313" key="2">
    <source>
        <dbReference type="Proteomes" id="UP000177690"/>
    </source>
</evidence>
<gene>
    <name evidence="1" type="ORF">A3I24_04450</name>
</gene>
<name>A0A1G1ZQC6_9BACT</name>
<accession>A0A1G1ZQC6</accession>
<organism evidence="1 2">
    <name type="scientific">Candidatus Harrisonbacteria bacterium RIFCSPLOWO2_02_FULL_41_13b</name>
    <dbReference type="NCBI Taxonomy" id="1798409"/>
    <lineage>
        <taxon>Bacteria</taxon>
        <taxon>Candidatus Harrisoniibacteriota</taxon>
    </lineage>
</organism>
<comment type="caution">
    <text evidence="1">The sequence shown here is derived from an EMBL/GenBank/DDBJ whole genome shotgun (WGS) entry which is preliminary data.</text>
</comment>
<dbReference type="EMBL" id="MHJL01000036">
    <property type="protein sequence ID" value="OGY66742.1"/>
    <property type="molecule type" value="Genomic_DNA"/>
</dbReference>
<proteinExistence type="predicted"/>
<evidence type="ECO:0000313" key="1">
    <source>
        <dbReference type="EMBL" id="OGY66742.1"/>
    </source>
</evidence>
<sequence length="71" mass="8385">MEKLPTEPSRENLELEINQLLERLDELGDLYSPELAEQWWAVEEEARCGKDRQKAKERLGDFIKLLESAKR</sequence>